<dbReference type="AlphaFoldDB" id="A0AAT9PEW2"/>
<name>A0AAT9PEW2_9GAMM</name>
<protein>
    <submittedName>
        <fullName evidence="1">Uncharacterized protein</fullName>
    </submittedName>
</protein>
<sequence length="63" mass="7471">MIIKIYVYNPNNLAFLYEDKGDADTLIADVENKRLGFTLQPPPDYRNQWQWDGLRWIKTDSPL</sequence>
<dbReference type="RefSeq" id="WP_241879151.1">
    <property type="nucleotide sequence ID" value="NZ_CP093310.2"/>
</dbReference>
<organism evidence="1 2">
    <name type="scientific">Psychrobacter raelei</name>
    <dbReference type="NCBI Taxonomy" id="2565531"/>
    <lineage>
        <taxon>Bacteria</taxon>
        <taxon>Pseudomonadati</taxon>
        <taxon>Pseudomonadota</taxon>
        <taxon>Gammaproteobacteria</taxon>
        <taxon>Moraxellales</taxon>
        <taxon>Moraxellaceae</taxon>
        <taxon>Psychrobacter</taxon>
    </lineage>
</organism>
<gene>
    <name evidence="1" type="ORF">MN210_03450</name>
</gene>
<dbReference type="KEGG" id="prae:MN210_03450"/>
<evidence type="ECO:0000313" key="2">
    <source>
        <dbReference type="Proteomes" id="UP000829560"/>
    </source>
</evidence>
<proteinExistence type="predicted"/>
<reference evidence="1" key="1">
    <citation type="submission" date="2024-03" db="EMBL/GenBank/DDBJ databases">
        <title>Psychrobacter raelis sp. nov. isolated from a dog with peritonitis.</title>
        <authorList>
            <person name="Schiavone A."/>
            <person name="Manzulli V."/>
            <person name="Camarda A."/>
            <person name="Cafiero M.A."/>
            <person name="Vasco I."/>
            <person name="Marino L."/>
            <person name="Pennuzzi G."/>
            <person name="Serrecchia L."/>
            <person name="Galante D."/>
            <person name="Pugliese N."/>
        </authorList>
    </citation>
    <scope>NUCLEOTIDE SEQUENCE</scope>
    <source>
        <strain evidence="1">PraFG1</strain>
    </source>
</reference>
<evidence type="ECO:0000313" key="1">
    <source>
        <dbReference type="EMBL" id="UNK05854.1"/>
    </source>
</evidence>
<dbReference type="Proteomes" id="UP000829560">
    <property type="component" value="Chromosome"/>
</dbReference>
<accession>A0AAT9PEW2</accession>
<dbReference type="EMBL" id="CP093310">
    <property type="protein sequence ID" value="UNK05854.1"/>
    <property type="molecule type" value="Genomic_DNA"/>
</dbReference>
<keyword evidence="2" id="KW-1185">Reference proteome</keyword>